<evidence type="ECO:0000256" key="1">
    <source>
        <dbReference type="SAM" id="Phobius"/>
    </source>
</evidence>
<name>A0A127QLV3_9BURK</name>
<sequence length="38" mass="4059">MIVAVRMLAVVVMVVMVAVVMFATGHMALLDSDIKIAI</sequence>
<dbReference type="EMBL" id="CP013235">
    <property type="protein sequence ID" value="AMP11037.1"/>
    <property type="molecule type" value="Genomic_DNA"/>
</dbReference>
<protein>
    <submittedName>
        <fullName evidence="2">Putative membrane protein</fullName>
    </submittedName>
</protein>
<proteinExistence type="predicted"/>
<organism evidence="2 3">
    <name type="scientific">Collimonas arenae</name>
    <dbReference type="NCBI Taxonomy" id="279058"/>
    <lineage>
        <taxon>Bacteria</taxon>
        <taxon>Pseudomonadati</taxon>
        <taxon>Pseudomonadota</taxon>
        <taxon>Betaproteobacteria</taxon>
        <taxon>Burkholderiales</taxon>
        <taxon>Oxalobacteraceae</taxon>
        <taxon>Collimonas</taxon>
    </lineage>
</organism>
<keyword evidence="1" id="KW-1133">Transmembrane helix</keyword>
<dbReference type="AlphaFoldDB" id="A0A127QLV3"/>
<feature type="transmembrane region" description="Helical" evidence="1">
    <location>
        <begin position="7"/>
        <end position="29"/>
    </location>
</feature>
<keyword evidence="3" id="KW-1185">Reference proteome</keyword>
<dbReference type="PATRIC" id="fig|279058.18.peg.3296"/>
<dbReference type="Proteomes" id="UP000071778">
    <property type="component" value="Chromosome"/>
</dbReference>
<accession>A0A127QLV3</accession>
<keyword evidence="1" id="KW-0812">Transmembrane</keyword>
<evidence type="ECO:0000313" key="2">
    <source>
        <dbReference type="EMBL" id="AMP11037.1"/>
    </source>
</evidence>
<evidence type="ECO:0000313" key="3">
    <source>
        <dbReference type="Proteomes" id="UP000071778"/>
    </source>
</evidence>
<keyword evidence="1" id="KW-0472">Membrane</keyword>
<reference evidence="2 3" key="1">
    <citation type="submission" date="2015-11" db="EMBL/GenBank/DDBJ databases">
        <title>Exploring the genomic traits of fungus-feeding bacterial genus Collimonas.</title>
        <authorList>
            <person name="Song C."/>
            <person name="Schmidt R."/>
            <person name="de Jager V."/>
            <person name="Krzyzanowska D."/>
            <person name="Jongedijk E."/>
            <person name="Cankar K."/>
            <person name="Beekwilder J."/>
            <person name="van Veen A."/>
            <person name="de Boer W."/>
            <person name="van Veen J.A."/>
            <person name="Garbeva P."/>
        </authorList>
    </citation>
    <scope>NUCLEOTIDE SEQUENCE [LARGE SCALE GENOMIC DNA]</scope>
    <source>
        <strain evidence="2 3">Ter282</strain>
    </source>
</reference>
<gene>
    <name evidence="2" type="ORF">CAter282_3342</name>
</gene>